<organism evidence="2 3">
    <name type="scientific">Paenibacillus favisporus</name>
    <dbReference type="NCBI Taxonomy" id="221028"/>
    <lineage>
        <taxon>Bacteria</taxon>
        <taxon>Bacillati</taxon>
        <taxon>Bacillota</taxon>
        <taxon>Bacilli</taxon>
        <taxon>Bacillales</taxon>
        <taxon>Paenibacillaceae</taxon>
        <taxon>Paenibacillus</taxon>
    </lineage>
</organism>
<dbReference type="InterPro" id="IPR019606">
    <property type="entry name" value="GerMN"/>
</dbReference>
<gene>
    <name evidence="2" type="ORF">ABID47_005403</name>
</gene>
<dbReference type="EMBL" id="JBEPLV010000007">
    <property type="protein sequence ID" value="MET3548771.1"/>
    <property type="molecule type" value="Genomic_DNA"/>
</dbReference>
<dbReference type="RefSeq" id="WP_354501350.1">
    <property type="nucleotide sequence ID" value="NZ_JBEPLV010000007.1"/>
</dbReference>
<protein>
    <submittedName>
        <fullName evidence="2">Germination protein M</fullName>
    </submittedName>
</protein>
<evidence type="ECO:0000313" key="2">
    <source>
        <dbReference type="EMBL" id="MET3548771.1"/>
    </source>
</evidence>
<accession>A0ABV2FAH9</accession>
<dbReference type="SMART" id="SM00909">
    <property type="entry name" value="Germane"/>
    <property type="match status" value="2"/>
</dbReference>
<evidence type="ECO:0000259" key="1">
    <source>
        <dbReference type="SMART" id="SM00909"/>
    </source>
</evidence>
<keyword evidence="3" id="KW-1185">Reference proteome</keyword>
<dbReference type="PROSITE" id="PS51257">
    <property type="entry name" value="PROKAR_LIPOPROTEIN"/>
    <property type="match status" value="1"/>
</dbReference>
<comment type="caution">
    <text evidence="2">The sequence shown here is derived from an EMBL/GenBank/DDBJ whole genome shotgun (WGS) entry which is preliminary data.</text>
</comment>
<name>A0ABV2FAH9_9BACL</name>
<feature type="domain" description="GerMN" evidence="1">
    <location>
        <begin position="98"/>
        <end position="190"/>
    </location>
</feature>
<evidence type="ECO:0000313" key="3">
    <source>
        <dbReference type="Proteomes" id="UP001549098"/>
    </source>
</evidence>
<dbReference type="Pfam" id="PF10646">
    <property type="entry name" value="Germane"/>
    <property type="match status" value="2"/>
</dbReference>
<feature type="domain" description="GerMN" evidence="1">
    <location>
        <begin position="251"/>
        <end position="338"/>
    </location>
</feature>
<proteinExistence type="predicted"/>
<dbReference type="Proteomes" id="UP001549098">
    <property type="component" value="Unassembled WGS sequence"/>
</dbReference>
<sequence length="358" mass="37873">MTKLNKIRGISAAGLLAVPVILSGCGLFGTHSASEDIDAPPKAVEEQMLNMSDGTGTTGAKAKAELTGTPTTVYLADGNGMLAPVTLGLPEVKDKTSVQLSVETLVSGGAYSKYIPEGFTGVLPAGTEVKKVTVDKDNKLAVVEFNSAFTKYKAPDERKILESLAWTLTGNADVQKVQLWVDGKKLSEMPVGGTPLDQPLSRSMGINLEVGQGATLTNSSPVTVYFSAASPAGIQYYVPVTRLVKPGQDALQSALAELIRGPQETDGLEQVMTDETQLQSVKKEKDGTVTVSLKEDMFAEGDAVPTEMLQSVVLTVAENAGNPKVKIELNGESKVVGTDNLDYSQPVTRPDYINEIPL</sequence>
<reference evidence="2 3" key="1">
    <citation type="submission" date="2024-06" db="EMBL/GenBank/DDBJ databases">
        <title>Genomic Encyclopedia of Type Strains, Phase IV (KMG-IV): sequencing the most valuable type-strain genomes for metagenomic binning, comparative biology and taxonomic classification.</title>
        <authorList>
            <person name="Goeker M."/>
        </authorList>
    </citation>
    <scope>NUCLEOTIDE SEQUENCE [LARGE SCALE GENOMIC DNA]</scope>
    <source>
        <strain evidence="2 3">DSM 17253</strain>
    </source>
</reference>